<keyword evidence="1" id="KW-0802">TPR repeat</keyword>
<feature type="repeat" description="TPR" evidence="1">
    <location>
        <begin position="73"/>
        <end position="106"/>
    </location>
</feature>
<keyword evidence="3" id="KW-0489">Methyltransferase</keyword>
<dbReference type="InterPro" id="IPR029063">
    <property type="entry name" value="SAM-dependent_MTases_sf"/>
</dbReference>
<dbReference type="InterPro" id="IPR011990">
    <property type="entry name" value="TPR-like_helical_dom_sf"/>
</dbReference>
<dbReference type="SMART" id="SM00028">
    <property type="entry name" value="TPR"/>
    <property type="match status" value="3"/>
</dbReference>
<protein>
    <submittedName>
        <fullName evidence="3">Putative TPR repeat methyltransferase</fullName>
    </submittedName>
</protein>
<accession>A0A2P8F513</accession>
<dbReference type="EMBL" id="PYGI01000001">
    <property type="protein sequence ID" value="PSL16802.1"/>
    <property type="molecule type" value="Genomic_DNA"/>
</dbReference>
<dbReference type="RefSeq" id="WP_106590238.1">
    <property type="nucleotide sequence ID" value="NZ_PYGI01000001.1"/>
</dbReference>
<dbReference type="OrthoDB" id="9809392at2"/>
<comment type="caution">
    <text evidence="3">The sequence shown here is derived from an EMBL/GenBank/DDBJ whole genome shotgun (WGS) entry which is preliminary data.</text>
</comment>
<dbReference type="AlphaFoldDB" id="A0A2P8F513"/>
<dbReference type="GO" id="GO:0032259">
    <property type="term" value="P:methylation"/>
    <property type="evidence" value="ECO:0007669"/>
    <property type="project" value="UniProtKB-KW"/>
</dbReference>
<evidence type="ECO:0000313" key="4">
    <source>
        <dbReference type="Proteomes" id="UP000242133"/>
    </source>
</evidence>
<keyword evidence="4" id="KW-1185">Reference proteome</keyword>
<dbReference type="Gene3D" id="1.25.40.10">
    <property type="entry name" value="Tetratricopeptide repeat domain"/>
    <property type="match status" value="1"/>
</dbReference>
<dbReference type="SUPFAM" id="SSF53335">
    <property type="entry name" value="S-adenosyl-L-methionine-dependent methyltransferases"/>
    <property type="match status" value="1"/>
</dbReference>
<dbReference type="Proteomes" id="UP000242133">
    <property type="component" value="Unassembled WGS sequence"/>
</dbReference>
<dbReference type="PROSITE" id="PS50293">
    <property type="entry name" value="TPR_REGION"/>
    <property type="match status" value="1"/>
</dbReference>
<dbReference type="Gene3D" id="3.40.50.150">
    <property type="entry name" value="Vaccinia Virus protein VP39"/>
    <property type="match status" value="1"/>
</dbReference>
<dbReference type="SUPFAM" id="SSF48452">
    <property type="entry name" value="TPR-like"/>
    <property type="match status" value="1"/>
</dbReference>
<sequence length="455" mass="50476">MSLPSLSEALSLMNQGAWSAARAICTQHLAHRPDDFNARHLLGLILFKSGNLLVATKELNKAVQQTRQPRFKAQALNNLALVLQARGKLEQALEACHKAVELQPDEAAFHLNLLSLMEQQQQWQAIIAHLQHTPQLAIQDDAQLFHAVALRHLGRYQDALDMLHVSDESIEGLHEYALNQCLLGHSDTVIATWQQSGADAGQLIACADYIAEEGYPQAATPLYKVAAHADPENLSLRHLLDAANGTCTTAAPPSYVRSLYDTHADQFEHRLQDRLAYQAPQQLCQHLATLLGGTHIDAVDLGCGTGLCGIELRKQLSVRRLSGCDLSEQMLRLAADKQVYDELACRSLTDYLSDMTAVDLITATDVLIYTGNLDPILAQMPNVLNSGGLFAFTVEHTTYDNDVSLHSSGRYRHSRSHIETLAERYRLQIRLLEAFPLRLENDETITGLMVILQQY</sequence>
<dbReference type="GO" id="GO:0008168">
    <property type="term" value="F:methyltransferase activity"/>
    <property type="evidence" value="ECO:0007669"/>
    <property type="project" value="UniProtKB-KW"/>
</dbReference>
<evidence type="ECO:0000259" key="2">
    <source>
        <dbReference type="Pfam" id="PF08242"/>
    </source>
</evidence>
<dbReference type="Pfam" id="PF00515">
    <property type="entry name" value="TPR_1"/>
    <property type="match status" value="1"/>
</dbReference>
<dbReference type="Pfam" id="PF13432">
    <property type="entry name" value="TPR_16"/>
    <property type="match status" value="1"/>
</dbReference>
<dbReference type="InterPro" id="IPR013217">
    <property type="entry name" value="Methyltransf_12"/>
</dbReference>
<feature type="domain" description="Methyltransferase type 12" evidence="2">
    <location>
        <begin position="299"/>
        <end position="390"/>
    </location>
</feature>
<dbReference type="Pfam" id="PF08242">
    <property type="entry name" value="Methyltransf_12"/>
    <property type="match status" value="1"/>
</dbReference>
<dbReference type="CDD" id="cd02440">
    <property type="entry name" value="AdoMet_MTases"/>
    <property type="match status" value="1"/>
</dbReference>
<gene>
    <name evidence="3" type="ORF">CLV44_101202</name>
</gene>
<dbReference type="PROSITE" id="PS50005">
    <property type="entry name" value="TPR"/>
    <property type="match status" value="1"/>
</dbReference>
<reference evidence="3 4" key="1">
    <citation type="submission" date="2018-03" db="EMBL/GenBank/DDBJ databases">
        <title>Genomic Encyclopedia of Archaeal and Bacterial Type Strains, Phase II (KMG-II): from individual species to whole genera.</title>
        <authorList>
            <person name="Goeker M."/>
        </authorList>
    </citation>
    <scope>NUCLEOTIDE SEQUENCE [LARGE SCALE GENOMIC DNA]</scope>
    <source>
        <strain evidence="3 4">DSM 17586</strain>
    </source>
</reference>
<evidence type="ECO:0000256" key="1">
    <source>
        <dbReference type="PROSITE-ProRule" id="PRU00339"/>
    </source>
</evidence>
<keyword evidence="3" id="KW-0808">Transferase</keyword>
<dbReference type="InterPro" id="IPR019734">
    <property type="entry name" value="TPR_rpt"/>
</dbReference>
<organism evidence="3 4">
    <name type="scientific">Marinobacterium halophilum</name>
    <dbReference type="NCBI Taxonomy" id="267374"/>
    <lineage>
        <taxon>Bacteria</taxon>
        <taxon>Pseudomonadati</taxon>
        <taxon>Pseudomonadota</taxon>
        <taxon>Gammaproteobacteria</taxon>
        <taxon>Oceanospirillales</taxon>
        <taxon>Oceanospirillaceae</taxon>
        <taxon>Marinobacterium</taxon>
    </lineage>
</organism>
<proteinExistence type="predicted"/>
<evidence type="ECO:0000313" key="3">
    <source>
        <dbReference type="EMBL" id="PSL16802.1"/>
    </source>
</evidence>
<name>A0A2P8F513_9GAMM</name>